<comment type="caution">
    <text evidence="1">The sequence shown here is derived from an EMBL/GenBank/DDBJ whole genome shotgun (WGS) entry which is preliminary data.</text>
</comment>
<dbReference type="Proteomes" id="UP000286576">
    <property type="component" value="Unassembled WGS sequence"/>
</dbReference>
<dbReference type="AlphaFoldDB" id="A0A418NPG3"/>
<protein>
    <submittedName>
        <fullName evidence="1">Uncharacterized protein</fullName>
    </submittedName>
</protein>
<dbReference type="RefSeq" id="WP_119587685.1">
    <property type="nucleotide sequence ID" value="NZ_CAWODQ010000027.1"/>
</dbReference>
<sequence length="188" mass="20651">MLVTFRIKDTQTQLHSRPAEISALELAALTRRLHSGNAALDVDPGEFGAAPLNFEINANALSMAAFTACFDHRAEIISIVEEAQFLGRTLRVRHLGRLAPITIEVSEHIALARDLMMGPDLASKVLFALGRDDAGEGELTLESLRLLLQDHRTYDAFCGAKITPIYDSLAYLAFTDCGEQTPVLEWAQ</sequence>
<proteinExistence type="predicted"/>
<accession>A0A418NPG3</accession>
<organism evidence="1 2">
    <name type="scientific">Aurantiacibacter zhengii</name>
    <dbReference type="NCBI Taxonomy" id="2307003"/>
    <lineage>
        <taxon>Bacteria</taxon>
        <taxon>Pseudomonadati</taxon>
        <taxon>Pseudomonadota</taxon>
        <taxon>Alphaproteobacteria</taxon>
        <taxon>Sphingomonadales</taxon>
        <taxon>Erythrobacteraceae</taxon>
        <taxon>Aurantiacibacter</taxon>
    </lineage>
</organism>
<keyword evidence="2" id="KW-1185">Reference proteome</keyword>
<evidence type="ECO:0000313" key="2">
    <source>
        <dbReference type="Proteomes" id="UP000286576"/>
    </source>
</evidence>
<gene>
    <name evidence="1" type="ORF">D2V07_14580</name>
</gene>
<dbReference type="EMBL" id="QXFL01000007">
    <property type="protein sequence ID" value="RIV84232.1"/>
    <property type="molecule type" value="Genomic_DNA"/>
</dbReference>
<dbReference type="OrthoDB" id="7392843at2"/>
<reference evidence="1 2" key="1">
    <citation type="submission" date="2018-08" db="EMBL/GenBank/DDBJ databases">
        <title>Erythrobacter zhengii sp.nov., a bacterium isolated from deep-sea sediment.</title>
        <authorList>
            <person name="Fang C."/>
            <person name="Wu Y.-H."/>
            <person name="Sun C."/>
            <person name="Wang H."/>
            <person name="Cheng H."/>
            <person name="Meng F.-X."/>
            <person name="Wang C.-S."/>
            <person name="Xu X.-W."/>
        </authorList>
    </citation>
    <scope>NUCLEOTIDE SEQUENCE [LARGE SCALE GENOMIC DNA]</scope>
    <source>
        <strain evidence="1 2">V18</strain>
    </source>
</reference>
<name>A0A418NPG3_9SPHN</name>
<evidence type="ECO:0000313" key="1">
    <source>
        <dbReference type="EMBL" id="RIV84232.1"/>
    </source>
</evidence>